<comment type="similarity">
    <text evidence="8 9">Belongs to the TonB-dependent receptor family.</text>
</comment>
<keyword evidence="3 8" id="KW-1134">Transmembrane beta strand</keyword>
<dbReference type="EMBL" id="AAOF01000020">
    <property type="protein sequence ID" value="EAR20514.1"/>
    <property type="molecule type" value="Genomic_DNA"/>
</dbReference>
<keyword evidence="5 9" id="KW-0798">TonB box</keyword>
<dbReference type="PROSITE" id="PS52016">
    <property type="entry name" value="TONB_DEPENDENT_REC_3"/>
    <property type="match status" value="1"/>
</dbReference>
<dbReference type="Gene3D" id="2.40.170.20">
    <property type="entry name" value="TonB-dependent receptor, beta-barrel domain"/>
    <property type="match status" value="1"/>
</dbReference>
<dbReference type="Pfam" id="PF00593">
    <property type="entry name" value="TonB_dep_Rec_b-barrel"/>
    <property type="match status" value="1"/>
</dbReference>
<feature type="domain" description="TonB-dependent receptor plug" evidence="12">
    <location>
        <begin position="48"/>
        <end position="151"/>
    </location>
</feature>
<evidence type="ECO:0000313" key="13">
    <source>
        <dbReference type="EMBL" id="EAR20514.1"/>
    </source>
</evidence>
<dbReference type="OrthoDB" id="9815954at2"/>
<dbReference type="eggNOG" id="COG4206">
    <property type="taxonomic scope" value="Bacteria"/>
</dbReference>
<dbReference type="GO" id="GO:0015344">
    <property type="term" value="F:siderophore uptake transmembrane transporter activity"/>
    <property type="evidence" value="ECO:0007669"/>
    <property type="project" value="TreeGrafter"/>
</dbReference>
<organism evidence="13 14">
    <name type="scientific">Nitrococcus mobilis Nb-231</name>
    <dbReference type="NCBI Taxonomy" id="314278"/>
    <lineage>
        <taxon>Bacteria</taxon>
        <taxon>Pseudomonadati</taxon>
        <taxon>Pseudomonadota</taxon>
        <taxon>Gammaproteobacteria</taxon>
        <taxon>Chromatiales</taxon>
        <taxon>Ectothiorhodospiraceae</taxon>
        <taxon>Nitrococcus</taxon>
    </lineage>
</organism>
<evidence type="ECO:0000313" key="14">
    <source>
        <dbReference type="Proteomes" id="UP000003374"/>
    </source>
</evidence>
<keyword evidence="10" id="KW-0732">Signal</keyword>
<dbReference type="InterPro" id="IPR012910">
    <property type="entry name" value="Plug_dom"/>
</dbReference>
<dbReference type="AlphaFoldDB" id="A4BUR0"/>
<evidence type="ECO:0000259" key="12">
    <source>
        <dbReference type="Pfam" id="PF07715"/>
    </source>
</evidence>
<evidence type="ECO:0000259" key="11">
    <source>
        <dbReference type="Pfam" id="PF00593"/>
    </source>
</evidence>
<dbReference type="CDD" id="cd01347">
    <property type="entry name" value="ligand_gated_channel"/>
    <property type="match status" value="1"/>
</dbReference>
<evidence type="ECO:0000256" key="2">
    <source>
        <dbReference type="ARBA" id="ARBA00022448"/>
    </source>
</evidence>
<feature type="signal peptide" evidence="10">
    <location>
        <begin position="1"/>
        <end position="20"/>
    </location>
</feature>
<protein>
    <submittedName>
        <fullName evidence="13">TonB-dependent receptor</fullName>
    </submittedName>
</protein>
<keyword evidence="2 8" id="KW-0813">Transport</keyword>
<evidence type="ECO:0000256" key="3">
    <source>
        <dbReference type="ARBA" id="ARBA00022452"/>
    </source>
</evidence>
<dbReference type="SUPFAM" id="SSF56935">
    <property type="entry name" value="Porins"/>
    <property type="match status" value="1"/>
</dbReference>
<evidence type="ECO:0000256" key="6">
    <source>
        <dbReference type="ARBA" id="ARBA00023136"/>
    </source>
</evidence>
<dbReference type="InterPro" id="IPR039426">
    <property type="entry name" value="TonB-dep_rcpt-like"/>
</dbReference>
<dbReference type="InterPro" id="IPR037066">
    <property type="entry name" value="Plug_dom_sf"/>
</dbReference>
<proteinExistence type="inferred from homology"/>
<name>A4BUR0_9GAMM</name>
<accession>A4BUR0</accession>
<evidence type="ECO:0000256" key="10">
    <source>
        <dbReference type="SAM" id="SignalP"/>
    </source>
</evidence>
<dbReference type="STRING" id="314278.NB231_01648"/>
<dbReference type="GO" id="GO:0044718">
    <property type="term" value="P:siderophore transmembrane transport"/>
    <property type="evidence" value="ECO:0007669"/>
    <property type="project" value="TreeGrafter"/>
</dbReference>
<feature type="domain" description="TonB-dependent receptor-like beta-barrel" evidence="11">
    <location>
        <begin position="233"/>
        <end position="634"/>
    </location>
</feature>
<dbReference type="GO" id="GO:0009279">
    <property type="term" value="C:cell outer membrane"/>
    <property type="evidence" value="ECO:0007669"/>
    <property type="project" value="UniProtKB-SubCell"/>
</dbReference>
<dbReference type="Proteomes" id="UP000003374">
    <property type="component" value="Unassembled WGS sequence"/>
</dbReference>
<keyword evidence="6 8" id="KW-0472">Membrane</keyword>
<dbReference type="InterPro" id="IPR036942">
    <property type="entry name" value="Beta-barrel_TonB_sf"/>
</dbReference>
<gene>
    <name evidence="13" type="ORF">NB231_01648</name>
</gene>
<evidence type="ECO:0000256" key="5">
    <source>
        <dbReference type="ARBA" id="ARBA00023077"/>
    </source>
</evidence>
<keyword evidence="13" id="KW-0675">Receptor</keyword>
<feature type="chain" id="PRO_5002666737" evidence="10">
    <location>
        <begin position="21"/>
        <end position="665"/>
    </location>
</feature>
<keyword evidence="4 8" id="KW-0812">Transmembrane</keyword>
<comment type="subcellular location">
    <subcellularLocation>
        <location evidence="1 8">Cell outer membrane</location>
        <topology evidence="1 8">Multi-pass membrane protein</topology>
    </subcellularLocation>
</comment>
<dbReference type="RefSeq" id="WP_004999214.1">
    <property type="nucleotide sequence ID" value="NZ_CH672427.1"/>
</dbReference>
<evidence type="ECO:0000256" key="8">
    <source>
        <dbReference type="PROSITE-ProRule" id="PRU01360"/>
    </source>
</evidence>
<dbReference type="PANTHER" id="PTHR30069">
    <property type="entry name" value="TONB-DEPENDENT OUTER MEMBRANE RECEPTOR"/>
    <property type="match status" value="1"/>
</dbReference>
<dbReference type="Gene3D" id="2.170.130.10">
    <property type="entry name" value="TonB-dependent receptor, plug domain"/>
    <property type="match status" value="1"/>
</dbReference>
<evidence type="ECO:0000256" key="9">
    <source>
        <dbReference type="RuleBase" id="RU003357"/>
    </source>
</evidence>
<evidence type="ECO:0000256" key="1">
    <source>
        <dbReference type="ARBA" id="ARBA00004571"/>
    </source>
</evidence>
<evidence type="ECO:0000256" key="4">
    <source>
        <dbReference type="ARBA" id="ARBA00022692"/>
    </source>
</evidence>
<comment type="caution">
    <text evidence="13">The sequence shown here is derived from an EMBL/GenBank/DDBJ whole genome shotgun (WGS) entry which is preliminary data.</text>
</comment>
<keyword evidence="14" id="KW-1185">Reference proteome</keyword>
<dbReference type="Pfam" id="PF07715">
    <property type="entry name" value="Plug"/>
    <property type="match status" value="1"/>
</dbReference>
<sequence>MHRHAACLLLATLVSVGASAQNIDGDDGPVMLEPLSITARPPGSQSLEHTAQPVSILSGEELERRQANTLGETLNREPGVTGTQFGAGASRPVIRGLGGPRVRVLRDGIGTLDVSTISPDHQTSVEPFQAEQIEIMRGPATLLYGSGLSGGLVNVTTGRIPEYVPEFEANLRGQYESANNGKLGGVRVRGGFDQLALHFDGLTRDTDDYRAANGTVKNSFVETQEANLGTSWVGSRGFFGFSFGRYQTKYGIPIDPQEPDEAVFIDLDQNRWDLAGRLDDPFAGLRSISIRAGYNDYHHTEFEGPGEVGTVFKNKAWEGRLEFNHKPVGPLTGTVGVQYVHRDFKATGEEAFVQPAKQRTVSMFLFEDTDWRDWHFEVGGRVEHQAIDPSMTGDNDINHTVYSLSGGAIWNFTPGYAVGLTATRAQRPPALVELLVGGPHFATGTFEIGDTRLNAETSNNLDLSLRKTDGRLTWRANVFVNLIDNFIFAQSQDRDGDGSADRVDDEGNPGGNLLLVDYTQTDALFFGAEMEALYGLFDNANGTLDARLFGDWVRGQLSGGPDLPRISPARLGFGLDYHRGPLEANLETTQVFTQNATAPLETRTGGYTMLDLGLSYTLYVDPLETKVFLRGRNLLDETARRHNSFIKDRAPLQGRSAIVGVNIQF</sequence>
<dbReference type="InterPro" id="IPR000531">
    <property type="entry name" value="Beta-barrel_TonB"/>
</dbReference>
<dbReference type="PANTHER" id="PTHR30069:SF40">
    <property type="entry name" value="TONB-DEPENDENT RECEPTOR NMB0964-RELATED"/>
    <property type="match status" value="1"/>
</dbReference>
<reference evidence="13 14" key="1">
    <citation type="submission" date="2006-02" db="EMBL/GenBank/DDBJ databases">
        <authorList>
            <person name="Waterbury J."/>
            <person name="Ferriera S."/>
            <person name="Johnson J."/>
            <person name="Kravitz S."/>
            <person name="Halpern A."/>
            <person name="Remington K."/>
            <person name="Beeson K."/>
            <person name="Tran B."/>
            <person name="Rogers Y.-H."/>
            <person name="Friedman R."/>
            <person name="Venter J.C."/>
        </authorList>
    </citation>
    <scope>NUCLEOTIDE SEQUENCE [LARGE SCALE GENOMIC DNA]</scope>
    <source>
        <strain evidence="13 14">Nb-231</strain>
    </source>
</reference>
<keyword evidence="7 8" id="KW-0998">Cell outer membrane</keyword>
<dbReference type="HOGENOM" id="CLU_008287_10_1_6"/>
<evidence type="ECO:0000256" key="7">
    <source>
        <dbReference type="ARBA" id="ARBA00023237"/>
    </source>
</evidence>